<comment type="similarity">
    <text evidence="1">Belongs to the 'phage' integrase family.</text>
</comment>
<dbReference type="Gene3D" id="1.10.150.130">
    <property type="match status" value="1"/>
</dbReference>
<evidence type="ECO:0000256" key="5">
    <source>
        <dbReference type="PROSITE-ProRule" id="PRU01248"/>
    </source>
</evidence>
<evidence type="ECO:0000259" key="6">
    <source>
        <dbReference type="PROSITE" id="PS51898"/>
    </source>
</evidence>
<dbReference type="AlphaFoldDB" id="A0A420WGM0"/>
<dbReference type="PROSITE" id="PS51900">
    <property type="entry name" value="CB"/>
    <property type="match status" value="1"/>
</dbReference>
<dbReference type="CDD" id="cd00796">
    <property type="entry name" value="INT_Rci_Hp1_C"/>
    <property type="match status" value="1"/>
</dbReference>
<reference evidence="8 9" key="1">
    <citation type="submission" date="2018-10" db="EMBL/GenBank/DDBJ databases">
        <title>Comparative analysis of microorganisms from saline springs in Andes Mountain Range, Colombia.</title>
        <authorList>
            <person name="Rubin E."/>
        </authorList>
    </citation>
    <scope>NUCLEOTIDE SEQUENCE [LARGE SCALE GENOMIC DNA]</scope>
    <source>
        <strain evidence="8 9">USBA 36</strain>
    </source>
</reference>
<dbReference type="PROSITE" id="PS51898">
    <property type="entry name" value="TYR_RECOMBINASE"/>
    <property type="match status" value="1"/>
</dbReference>
<dbReference type="OrthoDB" id="9808346at2"/>
<dbReference type="InterPro" id="IPR002104">
    <property type="entry name" value="Integrase_catalytic"/>
</dbReference>
<feature type="domain" description="Tyr recombinase" evidence="6">
    <location>
        <begin position="156"/>
        <end position="326"/>
    </location>
</feature>
<sequence length="330" mass="37429">MQDRSPRTVAYRGKWAVEFWEPDDAGKPCRRRTSTGLAATIENRALAERQRDQLARELSLPAGDTCQDIWTAYIADSRAIDKDRLHNAWKALQWTFGPIRPADITRQTCRSYVARREEEGVKPGTIRKELTCIRAAVNWAHKHNDAVWELPEPPPPRDIWITKDQFRKLLAAAEDTWHLTVFLHLAVATAGRKEAILQLTTTHVRWDQDCVFLGHKVNGKKRATVPINETLRPVLRKACDMTKTGYLVEYEGAAVASVRTAFENTAERAGLSQVTPHVLRHSAAVWMAGDGVPLEKISEFLGHSDIRVTQKIYARYQPDHLRDAAKSLEL</sequence>
<evidence type="ECO:0000256" key="3">
    <source>
        <dbReference type="ARBA" id="ARBA00023125"/>
    </source>
</evidence>
<evidence type="ECO:0000313" key="9">
    <source>
        <dbReference type="Proteomes" id="UP000277424"/>
    </source>
</evidence>
<proteinExistence type="inferred from homology"/>
<dbReference type="InterPro" id="IPR010998">
    <property type="entry name" value="Integrase_recombinase_N"/>
</dbReference>
<keyword evidence="3 5" id="KW-0238">DNA-binding</keyword>
<keyword evidence="2" id="KW-0229">DNA integration</keyword>
<dbReference type="SUPFAM" id="SSF56349">
    <property type="entry name" value="DNA breaking-rejoining enzymes"/>
    <property type="match status" value="1"/>
</dbReference>
<keyword evidence="4" id="KW-0233">DNA recombination</keyword>
<dbReference type="InterPro" id="IPR050090">
    <property type="entry name" value="Tyrosine_recombinase_XerCD"/>
</dbReference>
<dbReference type="GO" id="GO:0015074">
    <property type="term" value="P:DNA integration"/>
    <property type="evidence" value="ECO:0007669"/>
    <property type="project" value="UniProtKB-KW"/>
</dbReference>
<dbReference type="InterPro" id="IPR044068">
    <property type="entry name" value="CB"/>
</dbReference>
<evidence type="ECO:0000256" key="2">
    <source>
        <dbReference type="ARBA" id="ARBA00022908"/>
    </source>
</evidence>
<dbReference type="PANTHER" id="PTHR30349:SF41">
    <property type="entry name" value="INTEGRASE_RECOMBINASE PROTEIN MJ0367-RELATED"/>
    <property type="match status" value="1"/>
</dbReference>
<dbReference type="GO" id="GO:0003677">
    <property type="term" value="F:DNA binding"/>
    <property type="evidence" value="ECO:0007669"/>
    <property type="project" value="UniProtKB-UniRule"/>
</dbReference>
<comment type="caution">
    <text evidence="8">The sequence shown here is derived from an EMBL/GenBank/DDBJ whole genome shotgun (WGS) entry which is preliminary data.</text>
</comment>
<feature type="domain" description="Core-binding (CB)" evidence="7">
    <location>
        <begin position="61"/>
        <end position="141"/>
    </location>
</feature>
<evidence type="ECO:0000256" key="4">
    <source>
        <dbReference type="ARBA" id="ARBA00023172"/>
    </source>
</evidence>
<dbReference type="InterPro" id="IPR013762">
    <property type="entry name" value="Integrase-like_cat_sf"/>
</dbReference>
<dbReference type="InterPro" id="IPR011010">
    <property type="entry name" value="DNA_brk_join_enz"/>
</dbReference>
<dbReference type="Proteomes" id="UP000277424">
    <property type="component" value="Unassembled WGS sequence"/>
</dbReference>
<dbReference type="EMBL" id="RBIG01000002">
    <property type="protein sequence ID" value="RKQ70174.1"/>
    <property type="molecule type" value="Genomic_DNA"/>
</dbReference>
<gene>
    <name evidence="8" type="ORF">BCL74_2114</name>
</gene>
<evidence type="ECO:0000256" key="1">
    <source>
        <dbReference type="ARBA" id="ARBA00008857"/>
    </source>
</evidence>
<dbReference type="Pfam" id="PF00589">
    <property type="entry name" value="Phage_integrase"/>
    <property type="match status" value="1"/>
</dbReference>
<protein>
    <submittedName>
        <fullName evidence="8">Site-specific recombinase XerD</fullName>
    </submittedName>
</protein>
<name>A0A420WGM0_9PROT</name>
<dbReference type="Gene3D" id="1.10.443.10">
    <property type="entry name" value="Intergrase catalytic core"/>
    <property type="match status" value="1"/>
</dbReference>
<dbReference type="RefSeq" id="WP_121219809.1">
    <property type="nucleotide sequence ID" value="NZ_RBIG01000002.1"/>
</dbReference>
<evidence type="ECO:0000313" key="8">
    <source>
        <dbReference type="EMBL" id="RKQ70174.1"/>
    </source>
</evidence>
<dbReference type="PANTHER" id="PTHR30349">
    <property type="entry name" value="PHAGE INTEGRASE-RELATED"/>
    <property type="match status" value="1"/>
</dbReference>
<evidence type="ECO:0000259" key="7">
    <source>
        <dbReference type="PROSITE" id="PS51900"/>
    </source>
</evidence>
<dbReference type="GO" id="GO:0006310">
    <property type="term" value="P:DNA recombination"/>
    <property type="evidence" value="ECO:0007669"/>
    <property type="project" value="UniProtKB-KW"/>
</dbReference>
<organism evidence="8 9">
    <name type="scientific">Oceanibaculum indicum</name>
    <dbReference type="NCBI Taxonomy" id="526216"/>
    <lineage>
        <taxon>Bacteria</taxon>
        <taxon>Pseudomonadati</taxon>
        <taxon>Pseudomonadota</taxon>
        <taxon>Alphaproteobacteria</taxon>
        <taxon>Rhodospirillales</taxon>
        <taxon>Oceanibaculaceae</taxon>
        <taxon>Oceanibaculum</taxon>
    </lineage>
</organism>
<accession>A0A420WGM0</accession>